<comment type="caution">
    <text evidence="1">The sequence shown here is derived from an EMBL/GenBank/DDBJ whole genome shotgun (WGS) entry which is preliminary data.</text>
</comment>
<dbReference type="PATRIC" id="fig|1359164.3.peg.969"/>
<evidence type="ECO:0000313" key="1">
    <source>
        <dbReference type="EMBL" id="KJV61963.1"/>
    </source>
</evidence>
<reference evidence="1 2" key="1">
    <citation type="submission" date="2015-01" db="EMBL/GenBank/DDBJ databases">
        <title>Genome Sequencing of Rickettsiales.</title>
        <authorList>
            <person name="Daugherty S.C."/>
            <person name="Su Q."/>
            <person name="Abolude K."/>
            <person name="Beier-Sexton M."/>
            <person name="Carlyon J.A."/>
            <person name="Carter R."/>
            <person name="Day N.P."/>
            <person name="Dumler S.J."/>
            <person name="Dyachenko V."/>
            <person name="Godinez A."/>
            <person name="Kurtti T.J."/>
            <person name="Lichay M."/>
            <person name="Mullins K.E."/>
            <person name="Ott S."/>
            <person name="Pappas-Brown V."/>
            <person name="Paris D.H."/>
            <person name="Patel P."/>
            <person name="Richards A.L."/>
            <person name="Sadzewicz L."/>
            <person name="Sears K."/>
            <person name="Seidman D."/>
            <person name="Sengamalay N."/>
            <person name="Stenos J."/>
            <person name="Tallon L.J."/>
            <person name="Vincent G."/>
            <person name="Fraser C.M."/>
            <person name="Munderloh U."/>
            <person name="Dunning-Hotopp J.C."/>
        </authorList>
    </citation>
    <scope>NUCLEOTIDE SEQUENCE [LARGE SCALE GENOMIC DNA]</scope>
    <source>
        <strain evidence="1 2">Ac/Pa</strain>
    </source>
</reference>
<evidence type="ECO:0000313" key="2">
    <source>
        <dbReference type="Proteomes" id="UP000033556"/>
    </source>
</evidence>
<name>A0A0F3N1U7_RICAM</name>
<dbReference type="RefSeq" id="WP_231571801.1">
    <property type="nucleotide sequence ID" value="NZ_LANR01000001.1"/>
</dbReference>
<evidence type="ECO:0008006" key="3">
    <source>
        <dbReference type="Google" id="ProtNLM"/>
    </source>
</evidence>
<protein>
    <recommendedName>
        <fullName evidence="3">Terminase-like family protein</fullName>
    </recommendedName>
</protein>
<dbReference type="AlphaFoldDB" id="A0A0F3N1U7"/>
<dbReference type="EMBL" id="LANR01000001">
    <property type="protein sequence ID" value="KJV61963.1"/>
    <property type="molecule type" value="Genomic_DNA"/>
</dbReference>
<gene>
    <name evidence="1" type="ORF">APHACPA_0979</name>
</gene>
<keyword evidence="2" id="KW-1185">Reference proteome</keyword>
<dbReference type="Proteomes" id="UP000033556">
    <property type="component" value="Unassembled WGS sequence"/>
</dbReference>
<proteinExistence type="predicted"/>
<accession>A0A0F3N1U7</accession>
<sequence length="111" mass="12704">MVASYSQILSIKHSLDCWFILNADWYKELFPSTILRKTHNQKSKFLTTANGFRFATSVGGSATGEGGDILIIDDPHNPTQIHSYKTRRKVIDWFEQTFVSRRNNRNKGAIV</sequence>
<organism evidence="1 2">
    <name type="scientific">Rickettsia amblyommatis str. Ac/Pa</name>
    <dbReference type="NCBI Taxonomy" id="1359164"/>
    <lineage>
        <taxon>Bacteria</taxon>
        <taxon>Pseudomonadati</taxon>
        <taxon>Pseudomonadota</taxon>
        <taxon>Alphaproteobacteria</taxon>
        <taxon>Rickettsiales</taxon>
        <taxon>Rickettsiaceae</taxon>
        <taxon>Rickettsieae</taxon>
        <taxon>Rickettsia</taxon>
        <taxon>spotted fever group</taxon>
    </lineage>
</organism>